<organism evidence="3 4">
    <name type="scientific">Pedobacter puniceum</name>
    <dbReference type="NCBI Taxonomy" id="2666136"/>
    <lineage>
        <taxon>Bacteria</taxon>
        <taxon>Pseudomonadati</taxon>
        <taxon>Bacteroidota</taxon>
        <taxon>Sphingobacteriia</taxon>
        <taxon>Sphingobacteriales</taxon>
        <taxon>Sphingobacteriaceae</taxon>
        <taxon>Pedobacter</taxon>
    </lineage>
</organism>
<dbReference type="RefSeq" id="WP_154286654.1">
    <property type="nucleotide sequence ID" value="NZ_WKJI01000001.1"/>
</dbReference>
<dbReference type="PANTHER" id="PTHR33886">
    <property type="entry name" value="UNSATURATED RHAMNOGALACTURONAN HYDROLASE (EUROFUNG)"/>
    <property type="match status" value="1"/>
</dbReference>
<comment type="caution">
    <text evidence="3">The sequence shown here is derived from an EMBL/GenBank/DDBJ whole genome shotgun (WGS) entry which is preliminary data.</text>
</comment>
<dbReference type="Proteomes" id="UP000462931">
    <property type="component" value="Unassembled WGS sequence"/>
</dbReference>
<accession>A0A7K0FKR1</accession>
<dbReference type="SUPFAM" id="SSF48208">
    <property type="entry name" value="Six-hairpin glycosidases"/>
    <property type="match status" value="1"/>
</dbReference>
<dbReference type="GO" id="GO:0016787">
    <property type="term" value="F:hydrolase activity"/>
    <property type="evidence" value="ECO:0007669"/>
    <property type="project" value="UniProtKB-KW"/>
</dbReference>
<evidence type="ECO:0000313" key="3">
    <source>
        <dbReference type="EMBL" id="MRX46574.1"/>
    </source>
</evidence>
<evidence type="ECO:0000256" key="1">
    <source>
        <dbReference type="ARBA" id="ARBA00022801"/>
    </source>
</evidence>
<protein>
    <submittedName>
        <fullName evidence="3">Glycosyl hydrolase</fullName>
    </submittedName>
</protein>
<dbReference type="Pfam" id="PF07470">
    <property type="entry name" value="Glyco_hydro_88"/>
    <property type="match status" value="1"/>
</dbReference>
<dbReference type="EMBL" id="WKJI01000001">
    <property type="protein sequence ID" value="MRX46574.1"/>
    <property type="molecule type" value="Genomic_DNA"/>
</dbReference>
<name>A0A7K0FKR1_9SPHI</name>
<proteinExistence type="predicted"/>
<reference evidence="3 4" key="1">
    <citation type="submission" date="2019-11" db="EMBL/GenBank/DDBJ databases">
        <authorList>
            <person name="Cheng Q."/>
            <person name="Yang Z."/>
        </authorList>
    </citation>
    <scope>NUCLEOTIDE SEQUENCE [LARGE SCALE GENOMIC DNA]</scope>
    <source>
        <strain evidence="3 4">HX-22-1</strain>
    </source>
</reference>
<dbReference type="InterPro" id="IPR008928">
    <property type="entry name" value="6-hairpin_glycosidase_sf"/>
</dbReference>
<keyword evidence="4" id="KW-1185">Reference proteome</keyword>
<dbReference type="GO" id="GO:0005975">
    <property type="term" value="P:carbohydrate metabolic process"/>
    <property type="evidence" value="ECO:0007669"/>
    <property type="project" value="InterPro"/>
</dbReference>
<feature type="chain" id="PRO_5029583735" evidence="2">
    <location>
        <begin position="20"/>
        <end position="359"/>
    </location>
</feature>
<sequence>MKKATLQIILLFIVLQAQAQKQALSALQKWPKGYNPKEVGLKIVNNFIPRPNMLTPQDTTIHYAQVCTWYGSLTFAQLTKNKALQTQLINKFDTLMLNQDIIPTREHVDYNVFGIIPLEIAIQTKNKEKLAFGKEKAETQWKNPLPNGMSKQTRYWIDDMYMISVLQTQAYRATKDPIYLERAALQMVSYLDSLQKDNGLFFHGNKGKFFWGRGNGWMAAGMTELLRELPKSNPNYPKIMSGYTKMMNALLKYQDKKGLWHQLVDYPEAWEETSSSAMFTFAFITGVKNGWLNPSKYIPATQKAWKALVDKIDEKGNIHDVCAGMGQKVDAAGYLSARKVNGDYHGQAPVLWCASALLR</sequence>
<keyword evidence="2" id="KW-0732">Signal</keyword>
<dbReference type="PANTHER" id="PTHR33886:SF8">
    <property type="entry name" value="UNSATURATED RHAMNOGALACTURONAN HYDROLASE (EUROFUNG)"/>
    <property type="match status" value="1"/>
</dbReference>
<keyword evidence="1 3" id="KW-0378">Hydrolase</keyword>
<dbReference type="Gene3D" id="1.50.10.10">
    <property type="match status" value="1"/>
</dbReference>
<dbReference type="AlphaFoldDB" id="A0A7K0FKR1"/>
<dbReference type="InterPro" id="IPR010905">
    <property type="entry name" value="Glyco_hydro_88"/>
</dbReference>
<dbReference type="InterPro" id="IPR012341">
    <property type="entry name" value="6hp_glycosidase-like_sf"/>
</dbReference>
<gene>
    <name evidence="3" type="ORF">GJJ64_05180</name>
</gene>
<feature type="signal peptide" evidence="2">
    <location>
        <begin position="1"/>
        <end position="19"/>
    </location>
</feature>
<evidence type="ECO:0000256" key="2">
    <source>
        <dbReference type="SAM" id="SignalP"/>
    </source>
</evidence>
<dbReference type="InterPro" id="IPR052043">
    <property type="entry name" value="PolySaccharide_Degr_Enz"/>
</dbReference>
<evidence type="ECO:0000313" key="4">
    <source>
        <dbReference type="Proteomes" id="UP000462931"/>
    </source>
</evidence>